<evidence type="ECO:0000313" key="1">
    <source>
        <dbReference type="EMBL" id="DAF59334.1"/>
    </source>
</evidence>
<protein>
    <submittedName>
        <fullName evidence="1">Endopeptidase</fullName>
    </submittedName>
</protein>
<accession>A0A8S5T7W7</accession>
<organism evidence="1">
    <name type="scientific">Siphoviridae sp. ctAsH36</name>
    <dbReference type="NCBI Taxonomy" id="2827799"/>
    <lineage>
        <taxon>Viruses</taxon>
        <taxon>Duplodnaviria</taxon>
        <taxon>Heunggongvirae</taxon>
        <taxon>Uroviricota</taxon>
        <taxon>Caudoviricetes</taxon>
    </lineage>
</organism>
<name>A0A8S5T7W7_9CAUD</name>
<sequence length="129" mass="15106">MDRWEYFNPNPVKDKRTGDCVVRAICKATGFDWETVFAGLMIQACTLSDMPSANYVWGAYLYKHGYRRKLIEQSERYIYTVNDFCADHPTGTYILCIDGHVVTVQDGKYFDTWDSGNEIPVYYWEKENK</sequence>
<reference evidence="1" key="1">
    <citation type="journal article" date="2021" name="Proc. Natl. Acad. Sci. U.S.A.">
        <title>A Catalog of Tens of Thousands of Viruses from Human Metagenomes Reveals Hidden Associations with Chronic Diseases.</title>
        <authorList>
            <person name="Tisza M.J."/>
            <person name="Buck C.B."/>
        </authorList>
    </citation>
    <scope>NUCLEOTIDE SEQUENCE</scope>
    <source>
        <strain evidence="1">CtAsH36</strain>
    </source>
</reference>
<proteinExistence type="predicted"/>
<dbReference type="EMBL" id="BK032768">
    <property type="protein sequence ID" value="DAF59334.1"/>
    <property type="molecule type" value="Genomic_DNA"/>
</dbReference>